<dbReference type="SMART" id="SM01019">
    <property type="entry name" value="B3"/>
    <property type="match status" value="3"/>
</dbReference>
<keyword evidence="10" id="KW-1185">Reference proteome</keyword>
<dbReference type="PANTHER" id="PTHR31391">
    <property type="entry name" value="B3 DOMAIN-CONTAINING PROTEIN OS11G0197600-RELATED"/>
    <property type="match status" value="1"/>
</dbReference>
<keyword evidence="2" id="KW-0805">Transcription regulation</keyword>
<accession>A0AAD5GBQ4</accession>
<evidence type="ECO:0000313" key="9">
    <source>
        <dbReference type="EMBL" id="KAI7736182.1"/>
    </source>
</evidence>
<organism evidence="9 10">
    <name type="scientific">Ambrosia artemisiifolia</name>
    <name type="common">Common ragweed</name>
    <dbReference type="NCBI Taxonomy" id="4212"/>
    <lineage>
        <taxon>Eukaryota</taxon>
        <taxon>Viridiplantae</taxon>
        <taxon>Streptophyta</taxon>
        <taxon>Embryophyta</taxon>
        <taxon>Tracheophyta</taxon>
        <taxon>Spermatophyta</taxon>
        <taxon>Magnoliopsida</taxon>
        <taxon>eudicotyledons</taxon>
        <taxon>Gunneridae</taxon>
        <taxon>Pentapetalae</taxon>
        <taxon>asterids</taxon>
        <taxon>campanulids</taxon>
        <taxon>Asterales</taxon>
        <taxon>Asteraceae</taxon>
        <taxon>Asteroideae</taxon>
        <taxon>Heliantheae alliance</taxon>
        <taxon>Heliantheae</taxon>
        <taxon>Ambrosia</taxon>
    </lineage>
</organism>
<evidence type="ECO:0000256" key="1">
    <source>
        <dbReference type="ARBA" id="ARBA00004123"/>
    </source>
</evidence>
<gene>
    <name evidence="9" type="ORF">M8C21_001708</name>
</gene>
<evidence type="ECO:0000256" key="5">
    <source>
        <dbReference type="ARBA" id="ARBA00023242"/>
    </source>
</evidence>
<feature type="coiled-coil region" evidence="6">
    <location>
        <begin position="1283"/>
        <end position="1338"/>
    </location>
</feature>
<feature type="domain" description="TF-B3" evidence="8">
    <location>
        <begin position="985"/>
        <end position="1076"/>
    </location>
</feature>
<dbReference type="CDD" id="cd10017">
    <property type="entry name" value="B3_DNA"/>
    <property type="match status" value="3"/>
</dbReference>
<feature type="domain" description="TF-B3" evidence="8">
    <location>
        <begin position="595"/>
        <end position="669"/>
    </location>
</feature>
<evidence type="ECO:0000313" key="10">
    <source>
        <dbReference type="Proteomes" id="UP001206925"/>
    </source>
</evidence>
<comment type="caution">
    <text evidence="9">The sequence shown here is derived from an EMBL/GenBank/DDBJ whole genome shotgun (WGS) entry which is preliminary data.</text>
</comment>
<feature type="coiled-coil region" evidence="6">
    <location>
        <begin position="372"/>
        <end position="406"/>
    </location>
</feature>
<dbReference type="Gene3D" id="2.40.330.10">
    <property type="entry name" value="DNA-binding pseudobarrel domain"/>
    <property type="match status" value="3"/>
</dbReference>
<keyword evidence="4" id="KW-0804">Transcription</keyword>
<feature type="region of interest" description="Disordered" evidence="7">
    <location>
        <begin position="1093"/>
        <end position="1122"/>
    </location>
</feature>
<dbReference type="SUPFAM" id="SSF101936">
    <property type="entry name" value="DNA-binding pseudobarrel domain"/>
    <property type="match status" value="3"/>
</dbReference>
<feature type="compositionally biased region" description="Polar residues" evidence="7">
    <location>
        <begin position="443"/>
        <end position="457"/>
    </location>
</feature>
<feature type="region of interest" description="Disordered" evidence="7">
    <location>
        <begin position="441"/>
        <end position="488"/>
    </location>
</feature>
<feature type="compositionally biased region" description="Polar residues" evidence="7">
    <location>
        <begin position="465"/>
        <end position="474"/>
    </location>
</feature>
<feature type="region of interest" description="Disordered" evidence="7">
    <location>
        <begin position="179"/>
        <end position="227"/>
    </location>
</feature>
<dbReference type="GO" id="GO:0003677">
    <property type="term" value="F:DNA binding"/>
    <property type="evidence" value="ECO:0007669"/>
    <property type="project" value="UniProtKB-KW"/>
</dbReference>
<dbReference type="Pfam" id="PF02362">
    <property type="entry name" value="B3"/>
    <property type="match status" value="3"/>
</dbReference>
<dbReference type="PROSITE" id="PS50863">
    <property type="entry name" value="B3"/>
    <property type="match status" value="3"/>
</dbReference>
<evidence type="ECO:0000256" key="6">
    <source>
        <dbReference type="SAM" id="Coils"/>
    </source>
</evidence>
<dbReference type="InterPro" id="IPR015300">
    <property type="entry name" value="DNA-bd_pseudobarrel_sf"/>
</dbReference>
<keyword evidence="3" id="KW-0238">DNA-binding</keyword>
<evidence type="ECO:0000256" key="4">
    <source>
        <dbReference type="ARBA" id="ARBA00023163"/>
    </source>
</evidence>
<reference evidence="9" key="1">
    <citation type="submission" date="2022-06" db="EMBL/GenBank/DDBJ databases">
        <title>Uncovering the hologenomic basis of an extraordinary plant invasion.</title>
        <authorList>
            <person name="Bieker V.C."/>
            <person name="Martin M.D."/>
            <person name="Gilbert T."/>
            <person name="Hodgins K."/>
            <person name="Battlay P."/>
            <person name="Petersen B."/>
            <person name="Wilson J."/>
        </authorList>
    </citation>
    <scope>NUCLEOTIDE SEQUENCE</scope>
    <source>
        <strain evidence="9">AA19_3_7</strain>
        <tissue evidence="9">Leaf</tissue>
    </source>
</reference>
<evidence type="ECO:0000259" key="8">
    <source>
        <dbReference type="PROSITE" id="PS50863"/>
    </source>
</evidence>
<evidence type="ECO:0000256" key="7">
    <source>
        <dbReference type="SAM" id="MobiDB-lite"/>
    </source>
</evidence>
<evidence type="ECO:0000256" key="2">
    <source>
        <dbReference type="ARBA" id="ARBA00023015"/>
    </source>
</evidence>
<feature type="region of interest" description="Disordered" evidence="7">
    <location>
        <begin position="888"/>
        <end position="916"/>
    </location>
</feature>
<feature type="domain" description="TF-B3" evidence="8">
    <location>
        <begin position="108"/>
        <end position="145"/>
    </location>
</feature>
<feature type="non-terminal residue" evidence="9">
    <location>
        <position position="1340"/>
    </location>
</feature>
<proteinExistence type="predicted"/>
<feature type="region of interest" description="Disordered" evidence="7">
    <location>
        <begin position="933"/>
        <end position="961"/>
    </location>
</feature>
<dbReference type="InterPro" id="IPR044837">
    <property type="entry name" value="REM16-like"/>
</dbReference>
<feature type="compositionally biased region" description="Polar residues" evidence="7">
    <location>
        <begin position="894"/>
        <end position="913"/>
    </location>
</feature>
<dbReference type="PANTHER" id="PTHR31391:SF135">
    <property type="entry name" value="B3 DOMAIN-CONTAINING PROTEIN OS01G0234100-LIKE ISOFORM X1"/>
    <property type="match status" value="1"/>
</dbReference>
<comment type="subcellular location">
    <subcellularLocation>
        <location evidence="1">Nucleus</location>
    </subcellularLocation>
</comment>
<dbReference type="GO" id="GO:0005634">
    <property type="term" value="C:nucleus"/>
    <property type="evidence" value="ECO:0007669"/>
    <property type="project" value="UniProtKB-SubCell"/>
</dbReference>
<keyword evidence="5" id="KW-0539">Nucleus</keyword>
<keyword evidence="6" id="KW-0175">Coiled coil</keyword>
<name>A0AAD5GBQ4_AMBAR</name>
<protein>
    <recommendedName>
        <fullName evidence="8">TF-B3 domain-containing protein</fullName>
    </recommendedName>
</protein>
<dbReference type="EMBL" id="JAMZMK010009335">
    <property type="protein sequence ID" value="KAI7736182.1"/>
    <property type="molecule type" value="Genomic_DNA"/>
</dbReference>
<sequence>AREINLGGVCSNPNLPRNGLIHNSADDNFIASQLVEIKNSRSHIPYDPSPVVTDAPSASLSLQTHKSPTKSNKAQVLSSPTLNRAISLQNSLGNEFPSCIRVMRGSQVTKGWKRFVVGHKLMEGDVLLFHLVEATKFKVYIFKADVSSEVANPVPVNLLNSEAHPEQITPELNDVITATSPPKTKKNKHPESLSLTEVQKRVKRHRKSTTPSTSEPRSGHLIGHVGNNTKEIGSAVPKYSRPPIPNLSFQEVKSFEDFRVVVNGHSIDAELLDDVRMGYYKLCFYKKQFLHDGVEDNMNSMLVVGMITEIVRIGNAIKKCKPTTTKEEFERWDKSLISFEGLGMKVGFLRDKIHTLERLVFESEGALDRKKCTEAQREHKRVKAEAKEVAAKLQELKKSAKNFRASNVVLCSCYQWTYKAITDVVIVNPKYKKAVHCDVNKRVQPSPSTPMNSLPSSDHQHERQPSNLSDTGVTIAQLPPSKTPPPLALLTPSSKLMGKRKWLKPERLEFSSVNALHDPSRNYLRKENATIDSTAPVQISQTMIRAREVQLTLGNEYPSFIKTMVRSHVTSCFWMVIRLTPCTKCDNLHAGLQGLPSPFCRSFLPKHDSLMVLEDEDGKQFNLKFIGNRSGFSAGWGKFAIRHKLLEGDVLIFQLVESCKFKVYIVRANNSKDIDGVVKVINQDGHAEHKSPVNSQVQGGSTKANLSLQDVKTFNDFHIMVDKQCIDSELSDEIRMNYFTLCIGKNEILHKGVREGLYYKLVAGVIGETVKIANMIRNCKLTTRMEEFAVWDSSLEYFELIGMKVGFLRDRIRELASLAFFAFESEDAKKYVEAKEELNWNANEIKVLEAKLVDLYESNRKLNEVVDGFIGKTEKFKIEFQKKKPPNLPETDVTIDQLTPSKTLAPLTPSSDLTGKRKRLKPQRLEFSLEKKRSRLKDKGVHDPSRKRLRKENASKDSKAPLQISQTMIRAREVQSTLGNECPSFIKTMVKSHVTTCFWMGLPLPFCKRFLPQHDSLIVIEDEDGKQANLKFIAYRFGLSAGWGKFAVRHKLLEGDVLIFQLVESCKFKVVYIVRANNSKDVDGVAKVINQDGHSEHKSPATVKKNFKSKGRKCSSSSSPPLTKVKRKYIRSKPPTQLNSHHTDHPVVNSQVQEGPPKPKFSLKDAISFKDFSIMVNKECIDTELSEEIRMDYYNLCIGKNEILHNGVREGLYYKLVAGVIGETVNIANMLRNCKLTTKKEEYAGWDSSLESFELMGMKVGFLRDRIRALTSLAFESEDAKTYAEVKEEQNRNANEIKVLQAKLVELYESNKKINEVMDGLKEKAERYEIEFQRKVDAPW</sequence>
<dbReference type="Proteomes" id="UP001206925">
    <property type="component" value="Unassembled WGS sequence"/>
</dbReference>
<evidence type="ECO:0000256" key="3">
    <source>
        <dbReference type="ARBA" id="ARBA00023125"/>
    </source>
</evidence>
<feature type="compositionally biased region" description="Basic and acidic residues" evidence="7">
    <location>
        <begin position="933"/>
        <end position="959"/>
    </location>
</feature>
<dbReference type="InterPro" id="IPR003340">
    <property type="entry name" value="B3_DNA-bd"/>
</dbReference>